<dbReference type="InterPro" id="IPR018469">
    <property type="entry name" value="Dual_oxidase_maturation_fac"/>
</dbReference>
<feature type="transmembrane region" description="Helical" evidence="7">
    <location>
        <begin position="24"/>
        <end position="43"/>
    </location>
</feature>
<evidence type="ECO:0000256" key="7">
    <source>
        <dbReference type="SAM" id="Phobius"/>
    </source>
</evidence>
<organism evidence="8 9">
    <name type="scientific">Alligator mississippiensis</name>
    <name type="common">American alligator</name>
    <dbReference type="NCBI Taxonomy" id="8496"/>
    <lineage>
        <taxon>Eukaryota</taxon>
        <taxon>Metazoa</taxon>
        <taxon>Chordata</taxon>
        <taxon>Craniata</taxon>
        <taxon>Vertebrata</taxon>
        <taxon>Euteleostomi</taxon>
        <taxon>Archelosauria</taxon>
        <taxon>Archosauria</taxon>
        <taxon>Crocodylia</taxon>
        <taxon>Alligatoridae</taxon>
        <taxon>Alligatorinae</taxon>
        <taxon>Alligator</taxon>
    </lineage>
</organism>
<evidence type="ECO:0000313" key="8">
    <source>
        <dbReference type="EMBL" id="KYO21452.1"/>
    </source>
</evidence>
<gene>
    <name evidence="8" type="ORF">Y1Q_0001656</name>
</gene>
<keyword evidence="5 7" id="KW-0472">Membrane</keyword>
<keyword evidence="3 7" id="KW-0812">Transmembrane</keyword>
<accession>A0A151MAD4</accession>
<comment type="subcellular location">
    <subcellularLocation>
        <location evidence="1">Membrane</location>
        <topology evidence="1">Multi-pass membrane protein</topology>
    </subcellularLocation>
</comment>
<comment type="similarity">
    <text evidence="2">Belongs to the DUOXA family.</text>
</comment>
<protein>
    <recommendedName>
        <fullName evidence="10">Dual oxidase maturation factor 1</fullName>
    </recommendedName>
</protein>
<dbReference type="EMBL" id="AKHW03006295">
    <property type="protein sequence ID" value="KYO21452.1"/>
    <property type="molecule type" value="Genomic_DNA"/>
</dbReference>
<evidence type="ECO:0000256" key="5">
    <source>
        <dbReference type="ARBA" id="ARBA00023136"/>
    </source>
</evidence>
<evidence type="ECO:0000256" key="1">
    <source>
        <dbReference type="ARBA" id="ARBA00004141"/>
    </source>
</evidence>
<keyword evidence="9" id="KW-1185">Reference proteome</keyword>
<name>A0A151MAD4_ALLMI</name>
<keyword evidence="6" id="KW-0325">Glycoprotein</keyword>
<dbReference type="AlphaFoldDB" id="A0A151MAD4"/>
<dbReference type="PANTHER" id="PTHR31158:SF1">
    <property type="entry name" value="DOXA1 FACTOR-RELATED"/>
    <property type="match status" value="1"/>
</dbReference>
<reference evidence="8 9" key="1">
    <citation type="journal article" date="2012" name="Genome Biol.">
        <title>Sequencing three crocodilian genomes to illuminate the evolution of archosaurs and amniotes.</title>
        <authorList>
            <person name="St John J.A."/>
            <person name="Braun E.L."/>
            <person name="Isberg S.R."/>
            <person name="Miles L.G."/>
            <person name="Chong A.Y."/>
            <person name="Gongora J."/>
            <person name="Dalzell P."/>
            <person name="Moran C."/>
            <person name="Bed'hom B."/>
            <person name="Abzhanov A."/>
            <person name="Burgess S.C."/>
            <person name="Cooksey A.M."/>
            <person name="Castoe T.A."/>
            <person name="Crawford N.G."/>
            <person name="Densmore L.D."/>
            <person name="Drew J.C."/>
            <person name="Edwards S.V."/>
            <person name="Faircloth B.C."/>
            <person name="Fujita M.K."/>
            <person name="Greenwold M.J."/>
            <person name="Hoffmann F.G."/>
            <person name="Howard J.M."/>
            <person name="Iguchi T."/>
            <person name="Janes D.E."/>
            <person name="Khan S.Y."/>
            <person name="Kohno S."/>
            <person name="de Koning A.J."/>
            <person name="Lance S.L."/>
            <person name="McCarthy F.M."/>
            <person name="McCormack J.E."/>
            <person name="Merchant M.E."/>
            <person name="Peterson D.G."/>
            <person name="Pollock D.D."/>
            <person name="Pourmand N."/>
            <person name="Raney B.J."/>
            <person name="Roessler K.A."/>
            <person name="Sanford J.R."/>
            <person name="Sawyer R.H."/>
            <person name="Schmidt C.J."/>
            <person name="Triplett E.W."/>
            <person name="Tuberville T.D."/>
            <person name="Venegas-Anaya M."/>
            <person name="Howard J.T."/>
            <person name="Jarvis E.D."/>
            <person name="Guillette L.J.Jr."/>
            <person name="Glenn T.C."/>
            <person name="Green R.E."/>
            <person name="Ray D.A."/>
        </authorList>
    </citation>
    <scope>NUCLEOTIDE SEQUENCE [LARGE SCALE GENOMIC DNA]</scope>
    <source>
        <strain evidence="8">KSC_2009_1</strain>
    </source>
</reference>
<dbReference type="GO" id="GO:0015031">
    <property type="term" value="P:protein transport"/>
    <property type="evidence" value="ECO:0007669"/>
    <property type="project" value="InterPro"/>
</dbReference>
<dbReference type="Pfam" id="PF10204">
    <property type="entry name" value="DuoxA"/>
    <property type="match status" value="2"/>
</dbReference>
<evidence type="ECO:0000256" key="6">
    <source>
        <dbReference type="ARBA" id="ARBA00023180"/>
    </source>
</evidence>
<comment type="caution">
    <text evidence="8">The sequence shown here is derived from an EMBL/GenBank/DDBJ whole genome shotgun (WGS) entry which is preliminary data.</text>
</comment>
<dbReference type="PANTHER" id="PTHR31158">
    <property type="entry name" value="DUAL OXIDASE 2"/>
    <property type="match status" value="1"/>
</dbReference>
<evidence type="ECO:0000256" key="4">
    <source>
        <dbReference type="ARBA" id="ARBA00022989"/>
    </source>
</evidence>
<feature type="transmembrane region" description="Helical" evidence="7">
    <location>
        <begin position="178"/>
        <end position="200"/>
    </location>
</feature>
<evidence type="ECO:0008006" key="10">
    <source>
        <dbReference type="Google" id="ProtNLM"/>
    </source>
</evidence>
<dbReference type="Proteomes" id="UP000050525">
    <property type="component" value="Unassembled WGS sequence"/>
</dbReference>
<sequence length="225" mass="25169">MQAEAWRDFSSAVPFGYPKQRSFWILRVVTSLFIGAVILTVNFTRDWETGWVTVNTSYKSFSNAVVNANIGLHIGLAGINVTLVGNPVNQINETISYNEHFSWSFGEDYDLSYSEGLERGLPRPILYVAEKCTLNSPCGVHAQYCISSHYASLTLWHFPMCNIRFGSASLQIGYGASFWLTLATGLLCFLLGLAVILMNLMQPKKLKLVFNPSYDQGLVFFTPPE</sequence>
<evidence type="ECO:0000256" key="3">
    <source>
        <dbReference type="ARBA" id="ARBA00022692"/>
    </source>
</evidence>
<keyword evidence="4 7" id="KW-1133">Transmembrane helix</keyword>
<evidence type="ECO:0000313" key="9">
    <source>
        <dbReference type="Proteomes" id="UP000050525"/>
    </source>
</evidence>
<evidence type="ECO:0000256" key="2">
    <source>
        <dbReference type="ARBA" id="ARBA00009816"/>
    </source>
</evidence>
<dbReference type="GO" id="GO:0005789">
    <property type="term" value="C:endoplasmic reticulum membrane"/>
    <property type="evidence" value="ECO:0007669"/>
    <property type="project" value="InterPro"/>
</dbReference>
<proteinExistence type="inferred from homology"/>